<keyword evidence="2" id="KW-0238">DNA-binding</keyword>
<dbReference type="InterPro" id="IPR036390">
    <property type="entry name" value="WH_DNA-bd_sf"/>
</dbReference>
<evidence type="ECO:0000259" key="4">
    <source>
        <dbReference type="PROSITE" id="PS51077"/>
    </source>
</evidence>
<name>A0A5C8UQZ5_9MICO</name>
<dbReference type="Gene3D" id="1.10.10.10">
    <property type="entry name" value="Winged helix-like DNA-binding domain superfamily/Winged helix DNA-binding domain"/>
    <property type="match status" value="1"/>
</dbReference>
<dbReference type="Gene3D" id="3.30.450.40">
    <property type="match status" value="1"/>
</dbReference>
<evidence type="ECO:0000256" key="3">
    <source>
        <dbReference type="ARBA" id="ARBA00023163"/>
    </source>
</evidence>
<dbReference type="PANTHER" id="PTHR30136">
    <property type="entry name" value="HELIX-TURN-HELIX TRANSCRIPTIONAL REGULATOR, ICLR FAMILY"/>
    <property type="match status" value="1"/>
</dbReference>
<organism evidence="6 7">
    <name type="scientific">Lacisediminihabitans profunda</name>
    <dbReference type="NCBI Taxonomy" id="2594790"/>
    <lineage>
        <taxon>Bacteria</taxon>
        <taxon>Bacillati</taxon>
        <taxon>Actinomycetota</taxon>
        <taxon>Actinomycetes</taxon>
        <taxon>Micrococcales</taxon>
        <taxon>Microbacteriaceae</taxon>
        <taxon>Lacisediminihabitans</taxon>
    </lineage>
</organism>
<dbReference type="SUPFAM" id="SSF46785">
    <property type="entry name" value="Winged helix' DNA-binding domain"/>
    <property type="match status" value="1"/>
</dbReference>
<keyword evidence="1" id="KW-0805">Transcription regulation</keyword>
<keyword evidence="3" id="KW-0804">Transcription</keyword>
<gene>
    <name evidence="6" type="ORF">FVP33_12630</name>
</gene>
<dbReference type="GO" id="GO:0045892">
    <property type="term" value="P:negative regulation of DNA-templated transcription"/>
    <property type="evidence" value="ECO:0007669"/>
    <property type="project" value="TreeGrafter"/>
</dbReference>
<keyword evidence="7" id="KW-1185">Reference proteome</keyword>
<dbReference type="InterPro" id="IPR014757">
    <property type="entry name" value="Tscrpt_reg_IclR_C"/>
</dbReference>
<dbReference type="GO" id="GO:0003700">
    <property type="term" value="F:DNA-binding transcription factor activity"/>
    <property type="evidence" value="ECO:0007669"/>
    <property type="project" value="TreeGrafter"/>
</dbReference>
<accession>A0A5C8UQZ5</accession>
<dbReference type="InterPro" id="IPR036388">
    <property type="entry name" value="WH-like_DNA-bd_sf"/>
</dbReference>
<proteinExistence type="predicted"/>
<dbReference type="InterPro" id="IPR005471">
    <property type="entry name" value="Tscrpt_reg_IclR_N"/>
</dbReference>
<evidence type="ECO:0000313" key="7">
    <source>
        <dbReference type="Proteomes" id="UP000321379"/>
    </source>
</evidence>
<evidence type="ECO:0000259" key="5">
    <source>
        <dbReference type="PROSITE" id="PS51078"/>
    </source>
</evidence>
<evidence type="ECO:0000313" key="6">
    <source>
        <dbReference type="EMBL" id="TXN29970.1"/>
    </source>
</evidence>
<dbReference type="RefSeq" id="WP_147784013.1">
    <property type="nucleotide sequence ID" value="NZ_VRMG01000008.1"/>
</dbReference>
<reference evidence="6 7" key="1">
    <citation type="submission" date="2019-08" db="EMBL/GenBank/DDBJ databases">
        <title>Bacterial whole genome sequence for Glaciihabitans sp. CHu50b-6-2.</title>
        <authorList>
            <person name="Jin L."/>
        </authorList>
    </citation>
    <scope>NUCLEOTIDE SEQUENCE [LARGE SCALE GENOMIC DNA]</scope>
    <source>
        <strain evidence="6 7">CHu50b-6-2</strain>
    </source>
</reference>
<dbReference type="InterPro" id="IPR029016">
    <property type="entry name" value="GAF-like_dom_sf"/>
</dbReference>
<dbReference type="AlphaFoldDB" id="A0A5C8UQZ5"/>
<dbReference type="PROSITE" id="PS51078">
    <property type="entry name" value="ICLR_ED"/>
    <property type="match status" value="1"/>
</dbReference>
<dbReference type="SMART" id="SM00346">
    <property type="entry name" value="HTH_ICLR"/>
    <property type="match status" value="1"/>
</dbReference>
<evidence type="ECO:0000256" key="2">
    <source>
        <dbReference type="ARBA" id="ARBA00023125"/>
    </source>
</evidence>
<dbReference type="SUPFAM" id="SSF55781">
    <property type="entry name" value="GAF domain-like"/>
    <property type="match status" value="1"/>
</dbReference>
<evidence type="ECO:0000256" key="1">
    <source>
        <dbReference type="ARBA" id="ARBA00023015"/>
    </source>
</evidence>
<feature type="domain" description="IclR-ED" evidence="5">
    <location>
        <begin position="83"/>
        <end position="258"/>
    </location>
</feature>
<protein>
    <submittedName>
        <fullName evidence="6">Helix-turn-helix domain-containing protein</fullName>
    </submittedName>
</protein>
<dbReference type="Proteomes" id="UP000321379">
    <property type="component" value="Unassembled WGS sequence"/>
</dbReference>
<dbReference type="PROSITE" id="PS51077">
    <property type="entry name" value="HTH_ICLR"/>
    <property type="match status" value="1"/>
</dbReference>
<feature type="domain" description="HTH iclR-type" evidence="4">
    <location>
        <begin position="25"/>
        <end position="82"/>
    </location>
</feature>
<dbReference type="PANTHER" id="PTHR30136:SF8">
    <property type="entry name" value="TRANSCRIPTIONAL REGULATORY PROTEIN"/>
    <property type="match status" value="1"/>
</dbReference>
<dbReference type="Pfam" id="PF09339">
    <property type="entry name" value="HTH_IclR"/>
    <property type="match status" value="1"/>
</dbReference>
<dbReference type="EMBL" id="VRMG01000008">
    <property type="protein sequence ID" value="TXN29970.1"/>
    <property type="molecule type" value="Genomic_DNA"/>
</dbReference>
<dbReference type="GO" id="GO:0003677">
    <property type="term" value="F:DNA binding"/>
    <property type="evidence" value="ECO:0007669"/>
    <property type="project" value="UniProtKB-KW"/>
</dbReference>
<dbReference type="InterPro" id="IPR050707">
    <property type="entry name" value="HTH_MetabolicPath_Reg"/>
</dbReference>
<dbReference type="Pfam" id="PF01614">
    <property type="entry name" value="IclR_C"/>
    <property type="match status" value="1"/>
</dbReference>
<sequence>MNSDSIQQGVEDAAVSLSDNEHGTIQSIERAANILSLLNQETRVLRPAFVAERLGLNRTTAYRYLQSLQATGFLNASFGPGPLFDQVSALVSERQEILTLAPTIMRQVADSTGLTTVLSFLGRSGAIVTLVEEANEGTIVLTVHVGTVLELKAAQSRALLAYQVNPDVAARLHANLSPSEARAEQEELAKVRRNGIAWADLGRIGLASVAAPVFGGRDVQAAMGILGTTAVLAPGQGSEERVETLRAAAEHLSSMIGA</sequence>
<comment type="caution">
    <text evidence="6">The sequence shown here is derived from an EMBL/GenBank/DDBJ whole genome shotgun (WGS) entry which is preliminary data.</text>
</comment>